<feature type="transmembrane region" description="Helical" evidence="8">
    <location>
        <begin position="361"/>
        <end position="386"/>
    </location>
</feature>
<feature type="transmembrane region" description="Helical" evidence="8">
    <location>
        <begin position="18"/>
        <end position="37"/>
    </location>
</feature>
<dbReference type="Pfam" id="PF02687">
    <property type="entry name" value="FtsX"/>
    <property type="match status" value="1"/>
</dbReference>
<dbReference type="Pfam" id="PF12704">
    <property type="entry name" value="MacB_PCD"/>
    <property type="match status" value="1"/>
</dbReference>
<dbReference type="PANTHER" id="PTHR30572:SF4">
    <property type="entry name" value="ABC TRANSPORTER PERMEASE YTRF"/>
    <property type="match status" value="1"/>
</dbReference>
<evidence type="ECO:0000259" key="9">
    <source>
        <dbReference type="Pfam" id="PF02687"/>
    </source>
</evidence>
<dbReference type="GO" id="GO:0022857">
    <property type="term" value="F:transmembrane transporter activity"/>
    <property type="evidence" value="ECO:0007669"/>
    <property type="project" value="TreeGrafter"/>
</dbReference>
<dbReference type="AlphaFoldDB" id="A0A1I3K4I3"/>
<name>A0A1I3K4I3_9PLAN</name>
<evidence type="ECO:0000259" key="10">
    <source>
        <dbReference type="Pfam" id="PF12704"/>
    </source>
</evidence>
<feature type="region of interest" description="Disordered" evidence="7">
    <location>
        <begin position="257"/>
        <end position="284"/>
    </location>
</feature>
<proteinExistence type="inferred from homology"/>
<feature type="transmembrane region" description="Helical" evidence="8">
    <location>
        <begin position="307"/>
        <end position="329"/>
    </location>
</feature>
<evidence type="ECO:0000256" key="4">
    <source>
        <dbReference type="ARBA" id="ARBA00022989"/>
    </source>
</evidence>
<keyword evidence="3 8" id="KW-0812">Transmembrane</keyword>
<dbReference type="Proteomes" id="UP000199518">
    <property type="component" value="Unassembled WGS sequence"/>
</dbReference>
<dbReference type="STRING" id="1576369.SAMN05421753_111111"/>
<dbReference type="RefSeq" id="WP_092051572.1">
    <property type="nucleotide sequence ID" value="NZ_FOQD01000011.1"/>
</dbReference>
<feature type="transmembrane region" description="Helical" evidence="8">
    <location>
        <begin position="398"/>
        <end position="419"/>
    </location>
</feature>
<dbReference type="InterPro" id="IPR003838">
    <property type="entry name" value="ABC3_permease_C"/>
</dbReference>
<reference evidence="12" key="1">
    <citation type="submission" date="2016-10" db="EMBL/GenBank/DDBJ databases">
        <authorList>
            <person name="Varghese N."/>
            <person name="Submissions S."/>
        </authorList>
    </citation>
    <scope>NUCLEOTIDE SEQUENCE [LARGE SCALE GENOMIC DNA]</scope>
    <source>
        <strain evidence="12">DSM 26348</strain>
    </source>
</reference>
<evidence type="ECO:0000256" key="3">
    <source>
        <dbReference type="ARBA" id="ARBA00022692"/>
    </source>
</evidence>
<keyword evidence="12" id="KW-1185">Reference proteome</keyword>
<evidence type="ECO:0000313" key="11">
    <source>
        <dbReference type="EMBL" id="SFI67218.1"/>
    </source>
</evidence>
<sequence length="433" mass="46856">MFTFALGNLVSRPLRSSLALAGLIIAIASMTILFAIAEGIDKVVDRTFAQIPGLAIQERGAPIPLFSSLPAEWQQELLAIPGVAVADAEIVQRLNVLDGKTLISPPRFLVGLDVPQRLRLKEDIYRDHLLSGRFLGPEDVGQRRCLISQQISEETGKQAGDSVLLNRNPCEVIGVYNTGSLLLDVNILMDLTALQDMLRLGRDSVSAFYVEAAPGVDKKVLKATIEKHFLGRTPPLRRSDFSFSGILQNIGQTLLAGSPDANPSYPATPATDTKTSPAPDGQPSAVEVRLAEDWNERFTEFTGDLNLFLSLITTMGVTIALLSIVNTMMMSVSERMTEFGILRANGWSKWNVMQLMTLESALLGITGGLIGVVVGWGATHVINALFPDRLQLHAGLRLLVFGGIFSTLLGIVGGLYPAWLAASRSPMEAIRRG</sequence>
<evidence type="ECO:0000256" key="6">
    <source>
        <dbReference type="ARBA" id="ARBA00038076"/>
    </source>
</evidence>
<comment type="subcellular location">
    <subcellularLocation>
        <location evidence="1">Cell membrane</location>
        <topology evidence="1">Multi-pass membrane protein</topology>
    </subcellularLocation>
</comment>
<comment type="similarity">
    <text evidence="6">Belongs to the ABC-4 integral membrane protein family.</text>
</comment>
<dbReference type="GO" id="GO:0005886">
    <property type="term" value="C:plasma membrane"/>
    <property type="evidence" value="ECO:0007669"/>
    <property type="project" value="UniProtKB-SubCell"/>
</dbReference>
<evidence type="ECO:0000256" key="5">
    <source>
        <dbReference type="ARBA" id="ARBA00023136"/>
    </source>
</evidence>
<protein>
    <submittedName>
        <fullName evidence="11">Putative ABC transport system permease protein</fullName>
    </submittedName>
</protein>
<gene>
    <name evidence="11" type="ORF">SAMN05421753_111111</name>
</gene>
<dbReference type="InterPro" id="IPR050250">
    <property type="entry name" value="Macrolide_Exporter_MacB"/>
</dbReference>
<feature type="domain" description="MacB-like periplasmic core" evidence="10">
    <location>
        <begin position="16"/>
        <end position="226"/>
    </location>
</feature>
<keyword evidence="4 8" id="KW-1133">Transmembrane helix</keyword>
<keyword evidence="5 8" id="KW-0472">Membrane</keyword>
<keyword evidence="2" id="KW-1003">Cell membrane</keyword>
<dbReference type="InterPro" id="IPR025857">
    <property type="entry name" value="MacB_PCD"/>
</dbReference>
<organism evidence="11 12">
    <name type="scientific">Planctomicrobium piriforme</name>
    <dbReference type="NCBI Taxonomy" id="1576369"/>
    <lineage>
        <taxon>Bacteria</taxon>
        <taxon>Pseudomonadati</taxon>
        <taxon>Planctomycetota</taxon>
        <taxon>Planctomycetia</taxon>
        <taxon>Planctomycetales</taxon>
        <taxon>Planctomycetaceae</taxon>
        <taxon>Planctomicrobium</taxon>
    </lineage>
</organism>
<evidence type="ECO:0000256" key="7">
    <source>
        <dbReference type="SAM" id="MobiDB-lite"/>
    </source>
</evidence>
<evidence type="ECO:0000256" key="1">
    <source>
        <dbReference type="ARBA" id="ARBA00004651"/>
    </source>
</evidence>
<dbReference type="EMBL" id="FOQD01000011">
    <property type="protein sequence ID" value="SFI67218.1"/>
    <property type="molecule type" value="Genomic_DNA"/>
</dbReference>
<accession>A0A1I3K4I3</accession>
<feature type="domain" description="ABC3 transporter permease C-terminal" evidence="9">
    <location>
        <begin position="312"/>
        <end position="426"/>
    </location>
</feature>
<evidence type="ECO:0000256" key="2">
    <source>
        <dbReference type="ARBA" id="ARBA00022475"/>
    </source>
</evidence>
<dbReference type="PANTHER" id="PTHR30572">
    <property type="entry name" value="MEMBRANE COMPONENT OF TRANSPORTER-RELATED"/>
    <property type="match status" value="1"/>
</dbReference>
<dbReference type="OrthoDB" id="9775474at2"/>
<evidence type="ECO:0000256" key="8">
    <source>
        <dbReference type="SAM" id="Phobius"/>
    </source>
</evidence>
<evidence type="ECO:0000313" key="12">
    <source>
        <dbReference type="Proteomes" id="UP000199518"/>
    </source>
</evidence>